<organism evidence="1">
    <name type="scientific">Arundo donax</name>
    <name type="common">Giant reed</name>
    <name type="synonym">Donax arundinaceus</name>
    <dbReference type="NCBI Taxonomy" id="35708"/>
    <lineage>
        <taxon>Eukaryota</taxon>
        <taxon>Viridiplantae</taxon>
        <taxon>Streptophyta</taxon>
        <taxon>Embryophyta</taxon>
        <taxon>Tracheophyta</taxon>
        <taxon>Spermatophyta</taxon>
        <taxon>Magnoliopsida</taxon>
        <taxon>Liliopsida</taxon>
        <taxon>Poales</taxon>
        <taxon>Poaceae</taxon>
        <taxon>PACMAD clade</taxon>
        <taxon>Arundinoideae</taxon>
        <taxon>Arundineae</taxon>
        <taxon>Arundo</taxon>
    </lineage>
</organism>
<reference evidence="1" key="2">
    <citation type="journal article" date="2015" name="Data Brief">
        <title>Shoot transcriptome of the giant reed, Arundo donax.</title>
        <authorList>
            <person name="Barrero R.A."/>
            <person name="Guerrero F.D."/>
            <person name="Moolhuijzen P."/>
            <person name="Goolsby J.A."/>
            <person name="Tidwell J."/>
            <person name="Bellgard S.E."/>
            <person name="Bellgard M.I."/>
        </authorList>
    </citation>
    <scope>NUCLEOTIDE SEQUENCE</scope>
    <source>
        <tissue evidence="1">Shoot tissue taken approximately 20 cm above the soil surface</tissue>
    </source>
</reference>
<protein>
    <submittedName>
        <fullName evidence="1">Uncharacterized protein</fullName>
    </submittedName>
</protein>
<proteinExistence type="predicted"/>
<sequence length="14" mass="1746">MMRHSQLMYLADSY</sequence>
<dbReference type="EMBL" id="GBRH01280235">
    <property type="protein sequence ID" value="JAD17660.1"/>
    <property type="molecule type" value="Transcribed_RNA"/>
</dbReference>
<reference evidence="1" key="1">
    <citation type="submission" date="2014-09" db="EMBL/GenBank/DDBJ databases">
        <authorList>
            <person name="Magalhaes I.L.F."/>
            <person name="Oliveira U."/>
            <person name="Santos F.R."/>
            <person name="Vidigal T.H.D.A."/>
            <person name="Brescovit A.D."/>
            <person name="Santos A.J."/>
        </authorList>
    </citation>
    <scope>NUCLEOTIDE SEQUENCE</scope>
    <source>
        <tissue evidence="1">Shoot tissue taken approximately 20 cm above the soil surface</tissue>
    </source>
</reference>
<name>A0A0A9UA52_ARUDO</name>
<accession>A0A0A9UA52</accession>
<evidence type="ECO:0000313" key="1">
    <source>
        <dbReference type="EMBL" id="JAD17660.1"/>
    </source>
</evidence>